<protein>
    <recommendedName>
        <fullName evidence="3">Reverse transcriptase zinc-binding domain-containing protein</fullName>
    </recommendedName>
</protein>
<gene>
    <name evidence="1" type="ORF">F2Q69_00015960</name>
</gene>
<evidence type="ECO:0000313" key="1">
    <source>
        <dbReference type="EMBL" id="KAF3558068.1"/>
    </source>
</evidence>
<proteinExistence type="predicted"/>
<evidence type="ECO:0008006" key="3">
    <source>
        <dbReference type="Google" id="ProtNLM"/>
    </source>
</evidence>
<evidence type="ECO:0000313" key="2">
    <source>
        <dbReference type="Proteomes" id="UP000712600"/>
    </source>
</evidence>
<dbReference type="Proteomes" id="UP000712600">
    <property type="component" value="Unassembled WGS sequence"/>
</dbReference>
<sequence>MLFFKAGSVWVAWFRDEVLNGDISNYWTIQPSRKHSWLANKLLKLRSEVYPWIKLRVRDGRTCKFWVENWSPFGNLQVFLNPHGNSRLGIAKTATLASLCRNGVWCLPNARSDNQLQFLTFLTTFQLQDGDDYYEWELQGRISNRYSTGEVYRLLRGDQPVTQPVSYVLLSLNPGTISSSTAVSPSEFGRPYPVDALFKLYLTGTKPSYN</sequence>
<dbReference type="AlphaFoldDB" id="A0A8S9R379"/>
<reference evidence="1" key="1">
    <citation type="submission" date="2019-12" db="EMBL/GenBank/DDBJ databases">
        <title>Genome sequencing and annotation of Brassica cretica.</title>
        <authorList>
            <person name="Studholme D.J."/>
            <person name="Sarris P."/>
        </authorList>
    </citation>
    <scope>NUCLEOTIDE SEQUENCE</scope>
    <source>
        <strain evidence="1">PFS-109/04</strain>
        <tissue evidence="1">Leaf</tissue>
    </source>
</reference>
<name>A0A8S9R379_BRACR</name>
<comment type="caution">
    <text evidence="1">The sequence shown here is derived from an EMBL/GenBank/DDBJ whole genome shotgun (WGS) entry which is preliminary data.</text>
</comment>
<dbReference type="EMBL" id="QGKX02000996">
    <property type="protein sequence ID" value="KAF3558068.1"/>
    <property type="molecule type" value="Genomic_DNA"/>
</dbReference>
<accession>A0A8S9R379</accession>
<organism evidence="1 2">
    <name type="scientific">Brassica cretica</name>
    <name type="common">Mustard</name>
    <dbReference type="NCBI Taxonomy" id="69181"/>
    <lineage>
        <taxon>Eukaryota</taxon>
        <taxon>Viridiplantae</taxon>
        <taxon>Streptophyta</taxon>
        <taxon>Embryophyta</taxon>
        <taxon>Tracheophyta</taxon>
        <taxon>Spermatophyta</taxon>
        <taxon>Magnoliopsida</taxon>
        <taxon>eudicotyledons</taxon>
        <taxon>Gunneridae</taxon>
        <taxon>Pentapetalae</taxon>
        <taxon>rosids</taxon>
        <taxon>malvids</taxon>
        <taxon>Brassicales</taxon>
        <taxon>Brassicaceae</taxon>
        <taxon>Brassiceae</taxon>
        <taxon>Brassica</taxon>
    </lineage>
</organism>